<feature type="transmembrane region" description="Helical" evidence="5">
    <location>
        <begin position="263"/>
        <end position="286"/>
    </location>
</feature>
<dbReference type="SUPFAM" id="SSF103473">
    <property type="entry name" value="MFS general substrate transporter"/>
    <property type="match status" value="1"/>
</dbReference>
<comment type="subcellular location">
    <subcellularLocation>
        <location evidence="1">Membrane</location>
        <topology evidence="1">Multi-pass membrane protein</topology>
    </subcellularLocation>
</comment>
<keyword evidence="4 5" id="KW-0472">Membrane</keyword>
<feature type="transmembrane region" description="Helical" evidence="5">
    <location>
        <begin position="43"/>
        <end position="64"/>
    </location>
</feature>
<feature type="transmembrane region" description="Helical" evidence="5">
    <location>
        <begin position="133"/>
        <end position="150"/>
    </location>
</feature>
<protein>
    <recommendedName>
        <fullName evidence="8">Major facilitator superfamily (MFS) profile domain-containing protein</fullName>
    </recommendedName>
</protein>
<keyword evidence="3 5" id="KW-1133">Transmembrane helix</keyword>
<name>A0AAN6F4Z2_9PEZI</name>
<dbReference type="PANTHER" id="PTHR48022:SF77">
    <property type="entry name" value="MAJOR FACILITATOR SUPERFAMILY (MFS) PROFILE DOMAIN-CONTAINING PROTEIN"/>
    <property type="match status" value="1"/>
</dbReference>
<feature type="non-terminal residue" evidence="6">
    <location>
        <position position="1"/>
    </location>
</feature>
<dbReference type="InterPro" id="IPR036259">
    <property type="entry name" value="MFS_trans_sf"/>
</dbReference>
<dbReference type="InterPro" id="IPR050360">
    <property type="entry name" value="MFS_Sugar_Transporters"/>
</dbReference>
<feature type="transmembrane region" description="Helical" evidence="5">
    <location>
        <begin position="196"/>
        <end position="215"/>
    </location>
</feature>
<evidence type="ECO:0000313" key="7">
    <source>
        <dbReference type="Proteomes" id="UP001168146"/>
    </source>
</evidence>
<feature type="transmembrane region" description="Helical" evidence="5">
    <location>
        <begin position="298"/>
        <end position="318"/>
    </location>
</feature>
<keyword evidence="2 5" id="KW-0812">Transmembrane</keyword>
<dbReference type="PANTHER" id="PTHR48022">
    <property type="entry name" value="PLASTIDIC GLUCOSE TRANSPORTER 4"/>
    <property type="match status" value="1"/>
</dbReference>
<dbReference type="InterPro" id="IPR005828">
    <property type="entry name" value="MFS_sugar_transport-like"/>
</dbReference>
<evidence type="ECO:0000256" key="1">
    <source>
        <dbReference type="ARBA" id="ARBA00004141"/>
    </source>
</evidence>
<proteinExistence type="predicted"/>
<sequence length="372" mass="41271">LRDHEPSIYGLDLEPKLLLGDWRAVRLQNQARPARCEPAARGWLIPQAVQILPSVIVLCLIWFTPESPRWLVIKNKREKGLQNLNKLRPAKDAQNGSTKAEIDAMEAALQEVGGHDQGKWLDLFKGDMLRRTWIAWSCFVFLQFSGVQFINSYGATFYVNYGLGAKSFSYIAIGNALQIGSCMFQIIMYDFWGRRPFAIMAGLFGFIFLSTIAEVGAHGSLAPTAVNTIVAGVIITQIFTRWSTTNAFVVGAEIGGMKLRKKLMATCGLVNMSAAILITSVLPYLMDVAPGSAGFGSRVGWFFAATDFVLMLFGIFIIPELKGRSLEETDELFNANLKWGWQFKTYQTHGIGAQIAALEPKDGVTEHLEYVV</sequence>
<dbReference type="Pfam" id="PF00083">
    <property type="entry name" value="Sugar_tr"/>
    <property type="match status" value="1"/>
</dbReference>
<dbReference type="GO" id="GO:0016020">
    <property type="term" value="C:membrane"/>
    <property type="evidence" value="ECO:0007669"/>
    <property type="project" value="UniProtKB-SubCell"/>
</dbReference>
<evidence type="ECO:0000256" key="5">
    <source>
        <dbReference type="SAM" id="Phobius"/>
    </source>
</evidence>
<evidence type="ECO:0008006" key="8">
    <source>
        <dbReference type="Google" id="ProtNLM"/>
    </source>
</evidence>
<dbReference type="Gene3D" id="1.20.1250.20">
    <property type="entry name" value="MFS general substrate transporter like domains"/>
    <property type="match status" value="1"/>
</dbReference>
<evidence type="ECO:0000256" key="2">
    <source>
        <dbReference type="ARBA" id="ARBA00022692"/>
    </source>
</evidence>
<dbReference type="AlphaFoldDB" id="A0AAN6F4Z2"/>
<evidence type="ECO:0000256" key="4">
    <source>
        <dbReference type="ARBA" id="ARBA00023136"/>
    </source>
</evidence>
<feature type="transmembrane region" description="Helical" evidence="5">
    <location>
        <begin position="221"/>
        <end position="242"/>
    </location>
</feature>
<evidence type="ECO:0000313" key="6">
    <source>
        <dbReference type="EMBL" id="KAK0301592.1"/>
    </source>
</evidence>
<comment type="caution">
    <text evidence="6">The sequence shown here is derived from an EMBL/GenBank/DDBJ whole genome shotgun (WGS) entry which is preliminary data.</text>
</comment>
<gene>
    <name evidence="6" type="ORF">LTR82_018227</name>
</gene>
<accession>A0AAN6F4Z2</accession>
<organism evidence="6 7">
    <name type="scientific">Friedmanniomyces endolithicus</name>
    <dbReference type="NCBI Taxonomy" id="329885"/>
    <lineage>
        <taxon>Eukaryota</taxon>
        <taxon>Fungi</taxon>
        <taxon>Dikarya</taxon>
        <taxon>Ascomycota</taxon>
        <taxon>Pezizomycotina</taxon>
        <taxon>Dothideomycetes</taxon>
        <taxon>Dothideomycetidae</taxon>
        <taxon>Mycosphaerellales</taxon>
        <taxon>Teratosphaeriaceae</taxon>
        <taxon>Friedmanniomyces</taxon>
    </lineage>
</organism>
<evidence type="ECO:0000256" key="3">
    <source>
        <dbReference type="ARBA" id="ARBA00022989"/>
    </source>
</evidence>
<dbReference type="GO" id="GO:0005351">
    <property type="term" value="F:carbohydrate:proton symporter activity"/>
    <property type="evidence" value="ECO:0007669"/>
    <property type="project" value="TreeGrafter"/>
</dbReference>
<dbReference type="EMBL" id="JASUXU010000351">
    <property type="protein sequence ID" value="KAK0301592.1"/>
    <property type="molecule type" value="Genomic_DNA"/>
</dbReference>
<reference evidence="6" key="1">
    <citation type="submission" date="2021-12" db="EMBL/GenBank/DDBJ databases">
        <title>Black yeast isolated from Biological Soil Crust.</title>
        <authorList>
            <person name="Kurbessoian T."/>
        </authorList>
    </citation>
    <scope>NUCLEOTIDE SEQUENCE</scope>
    <source>
        <strain evidence="6">CCFEE 5208</strain>
    </source>
</reference>
<feature type="transmembrane region" description="Helical" evidence="5">
    <location>
        <begin position="170"/>
        <end position="189"/>
    </location>
</feature>
<dbReference type="Proteomes" id="UP001168146">
    <property type="component" value="Unassembled WGS sequence"/>
</dbReference>